<reference evidence="1 2" key="1">
    <citation type="submission" date="2020-08" db="EMBL/GenBank/DDBJ databases">
        <title>Genomic Encyclopedia of Type Strains, Phase IV (KMG-IV): sequencing the most valuable type-strain genomes for metagenomic binning, comparative biology and taxonomic classification.</title>
        <authorList>
            <person name="Goeker M."/>
        </authorList>
    </citation>
    <scope>NUCLEOTIDE SEQUENCE [LARGE SCALE GENOMIC DNA]</scope>
    <source>
        <strain evidence="1 2">DSM 26736</strain>
    </source>
</reference>
<dbReference type="EMBL" id="JACIJF010000049">
    <property type="protein sequence ID" value="MBB5713132.1"/>
    <property type="molecule type" value="Genomic_DNA"/>
</dbReference>
<sequence>MSTVEESAPPYTNANNYGAVLTGLFGLIDDAELSRCDPAGIALLRQARDLFWVDFQRRHPGAWDPTPPVG</sequence>
<dbReference type="AlphaFoldDB" id="A0A840YU10"/>
<dbReference type="Proteomes" id="UP000527143">
    <property type="component" value="Unassembled WGS sequence"/>
</dbReference>
<evidence type="ECO:0000313" key="2">
    <source>
        <dbReference type="Proteomes" id="UP000527143"/>
    </source>
</evidence>
<keyword evidence="2" id="KW-1185">Reference proteome</keyword>
<evidence type="ECO:0000313" key="1">
    <source>
        <dbReference type="EMBL" id="MBB5713132.1"/>
    </source>
</evidence>
<gene>
    <name evidence="1" type="ORF">FHT02_004395</name>
</gene>
<protein>
    <submittedName>
        <fullName evidence="1">Uncharacterized protein</fullName>
    </submittedName>
</protein>
<comment type="caution">
    <text evidence="1">The sequence shown here is derived from an EMBL/GenBank/DDBJ whole genome shotgun (WGS) entry which is preliminary data.</text>
</comment>
<organism evidence="1 2">
    <name type="scientific">Sphingomonas xinjiangensis</name>
    <dbReference type="NCBI Taxonomy" id="643568"/>
    <lineage>
        <taxon>Bacteria</taxon>
        <taxon>Pseudomonadati</taxon>
        <taxon>Pseudomonadota</taxon>
        <taxon>Alphaproteobacteria</taxon>
        <taxon>Sphingomonadales</taxon>
        <taxon>Sphingomonadaceae</taxon>
        <taxon>Sphingomonas</taxon>
    </lineage>
</organism>
<proteinExistence type="predicted"/>
<name>A0A840YU10_9SPHN</name>
<accession>A0A840YU10</accession>
<dbReference type="RefSeq" id="WP_184092180.1">
    <property type="nucleotide sequence ID" value="NZ_JACIJF010000049.1"/>
</dbReference>